<evidence type="ECO:0000313" key="3">
    <source>
        <dbReference type="EMBL" id="PSN64119.1"/>
    </source>
</evidence>
<reference evidence="3 4" key="1">
    <citation type="journal article" date="2018" name="Front. Microbiol.">
        <title>Genome-Wide Analysis of Corynespora cassiicola Leaf Fall Disease Putative Effectors.</title>
        <authorList>
            <person name="Lopez D."/>
            <person name="Ribeiro S."/>
            <person name="Label P."/>
            <person name="Fumanal B."/>
            <person name="Venisse J.S."/>
            <person name="Kohler A."/>
            <person name="de Oliveira R.R."/>
            <person name="Labutti K."/>
            <person name="Lipzen A."/>
            <person name="Lail K."/>
            <person name="Bauer D."/>
            <person name="Ohm R.A."/>
            <person name="Barry K.W."/>
            <person name="Spatafora J."/>
            <person name="Grigoriev I.V."/>
            <person name="Martin F.M."/>
            <person name="Pujade-Renaud V."/>
        </authorList>
    </citation>
    <scope>NUCLEOTIDE SEQUENCE [LARGE SCALE GENOMIC DNA]</scope>
    <source>
        <strain evidence="3 4">Philippines</strain>
    </source>
</reference>
<accession>A0A2T2NFH0</accession>
<evidence type="ECO:0000313" key="4">
    <source>
        <dbReference type="Proteomes" id="UP000240883"/>
    </source>
</evidence>
<dbReference type="InterPro" id="IPR036770">
    <property type="entry name" value="Ankyrin_rpt-contain_sf"/>
</dbReference>
<dbReference type="AlphaFoldDB" id="A0A2T2NFH0"/>
<feature type="region of interest" description="Disordered" evidence="2">
    <location>
        <begin position="243"/>
        <end position="279"/>
    </location>
</feature>
<dbReference type="OrthoDB" id="341259at2759"/>
<sequence length="758" mass="84671">MEIVGAVASLAQICAGVMTGLQHLVGTYQQSDNIILSVLDECENLKLAWLFIRRWVESQRDQPEELAAALIDRFKKSIASGKQLMEALEKDIERAKNDEPGRLQKYKRKTYIVWKVKAFSEHQERIRGQIEALTLLIVILRLPYDEERLEVLSSPKASIFERTDEEASSIFRAGISTETDNSSIRTTNTISSSMRRFVVFAFDGALKETAPYRRSSTPSVSITEEVMATITNDTASADYRSILSSSRSPSTSTTRHHSLTQPSSGSLSRLSSDISGRSSRTHGHSFLGAFNANDRIELDFSLSIEEEGQEEMSVDEDSDEPVIPPPMPKFTEDILYAAQSLESSFVTPAQVSRLSRAVEDGDLETATQNILDAMDIVELFQSDATPSFDITMSFFYHVDQNNPELFSTVLRRIAYTAGKGWTKTLKRAYLRYVSQHDTARDESPPTTSTSAWSSITRAAGLADDIREAVKADDPASSPLSAIQLTCALGDEAVLKYLLRIGASPWPNPDAWGHPSPFKIGSKENFDDPLALAIMRHCSTDFVDALIQTPFAPKNHEDAIRAMYLSLHPEFTHWSRATRKAQNWTADWETAAAIPIHLKYKATEQINVGSRDRYISFLHAAIWNIHLANSPQEQTGALLSAILPAPDMDFRGCYLRDDDTRVTPLVLATLCNEPGMVRALLDKGAKVFQSSEDVWKKMARGGKRYDVSRRVGVLGALHDFQEKIQWDAKGKTWFMMMRDRYSQSRPGAGSRSMNTTPII</sequence>
<dbReference type="Proteomes" id="UP000240883">
    <property type="component" value="Unassembled WGS sequence"/>
</dbReference>
<dbReference type="SUPFAM" id="SSF48403">
    <property type="entry name" value="Ankyrin repeat"/>
    <property type="match status" value="1"/>
</dbReference>
<feature type="compositionally biased region" description="Low complexity" evidence="2">
    <location>
        <begin position="243"/>
        <end position="278"/>
    </location>
</feature>
<dbReference type="EMBL" id="KZ678139">
    <property type="protein sequence ID" value="PSN64119.1"/>
    <property type="molecule type" value="Genomic_DNA"/>
</dbReference>
<dbReference type="Gene3D" id="1.25.40.20">
    <property type="entry name" value="Ankyrin repeat-containing domain"/>
    <property type="match status" value="1"/>
</dbReference>
<organism evidence="3 4">
    <name type="scientific">Corynespora cassiicola Philippines</name>
    <dbReference type="NCBI Taxonomy" id="1448308"/>
    <lineage>
        <taxon>Eukaryota</taxon>
        <taxon>Fungi</taxon>
        <taxon>Dikarya</taxon>
        <taxon>Ascomycota</taxon>
        <taxon>Pezizomycotina</taxon>
        <taxon>Dothideomycetes</taxon>
        <taxon>Pleosporomycetidae</taxon>
        <taxon>Pleosporales</taxon>
        <taxon>Corynesporascaceae</taxon>
        <taxon>Corynespora</taxon>
    </lineage>
</organism>
<feature type="coiled-coil region" evidence="1">
    <location>
        <begin position="71"/>
        <end position="98"/>
    </location>
</feature>
<keyword evidence="1" id="KW-0175">Coiled coil</keyword>
<gene>
    <name evidence="3" type="ORF">BS50DRAFT_576728</name>
</gene>
<evidence type="ECO:0008006" key="5">
    <source>
        <dbReference type="Google" id="ProtNLM"/>
    </source>
</evidence>
<protein>
    <recommendedName>
        <fullName evidence="5">Ankyrin</fullName>
    </recommendedName>
</protein>
<proteinExistence type="predicted"/>
<evidence type="ECO:0000256" key="1">
    <source>
        <dbReference type="SAM" id="Coils"/>
    </source>
</evidence>
<name>A0A2T2NFH0_CORCC</name>
<evidence type="ECO:0000256" key="2">
    <source>
        <dbReference type="SAM" id="MobiDB-lite"/>
    </source>
</evidence>
<keyword evidence="4" id="KW-1185">Reference proteome</keyword>